<dbReference type="AlphaFoldDB" id="A0A2V3IZC4"/>
<protein>
    <submittedName>
        <fullName evidence="13">CDP-diacylglycerol--glycerol-3-phosphate 3-phosphatidyltransferase</fullName>
    </submittedName>
</protein>
<dbReference type="PANTHER" id="PTHR14269">
    <property type="entry name" value="CDP-DIACYLGLYCEROL--GLYCEROL-3-PHOSPHATE 3-PHOSPHATIDYLTRANSFERASE-RELATED"/>
    <property type="match status" value="1"/>
</dbReference>
<name>A0A2V3IZC4_9FLOR</name>
<evidence type="ECO:0000256" key="6">
    <source>
        <dbReference type="ARBA" id="ARBA00022989"/>
    </source>
</evidence>
<keyword evidence="8 12" id="KW-0472">Membrane</keyword>
<comment type="similarity">
    <text evidence="2 11">Belongs to the CDP-alcohol phosphatidyltransferase class-I family.</text>
</comment>
<proteinExistence type="inferred from homology"/>
<dbReference type="STRING" id="448386.A0A2V3IZC4"/>
<dbReference type="Pfam" id="PF01066">
    <property type="entry name" value="CDP-OH_P_transf"/>
    <property type="match status" value="1"/>
</dbReference>
<dbReference type="InterPro" id="IPR000462">
    <property type="entry name" value="CDP-OH_P_trans"/>
</dbReference>
<dbReference type="InterPro" id="IPR050324">
    <property type="entry name" value="CDP-alcohol_PTase-I"/>
</dbReference>
<dbReference type="OrthoDB" id="10020554at2759"/>
<evidence type="ECO:0000313" key="13">
    <source>
        <dbReference type="EMBL" id="PXF47439.1"/>
    </source>
</evidence>
<keyword evidence="6 12" id="KW-1133">Transmembrane helix</keyword>
<keyword evidence="10" id="KW-1208">Phospholipid metabolism</keyword>
<dbReference type="InterPro" id="IPR043130">
    <property type="entry name" value="CDP-OH_PTrfase_TM_dom"/>
</dbReference>
<dbReference type="EMBL" id="NBIV01000024">
    <property type="protein sequence ID" value="PXF47439.1"/>
    <property type="molecule type" value="Genomic_DNA"/>
</dbReference>
<feature type="transmembrane region" description="Helical" evidence="12">
    <location>
        <begin position="198"/>
        <end position="223"/>
    </location>
</feature>
<dbReference type="PROSITE" id="PS00379">
    <property type="entry name" value="CDP_ALCOHOL_P_TRANSF"/>
    <property type="match status" value="1"/>
</dbReference>
<evidence type="ECO:0000256" key="10">
    <source>
        <dbReference type="ARBA" id="ARBA00023264"/>
    </source>
</evidence>
<accession>A0A2V3IZC4</accession>
<gene>
    <name evidence="13" type="ORF">BWQ96_02770</name>
</gene>
<dbReference type="GO" id="GO:0046474">
    <property type="term" value="P:glycerophospholipid biosynthetic process"/>
    <property type="evidence" value="ECO:0007669"/>
    <property type="project" value="TreeGrafter"/>
</dbReference>
<comment type="subcellular location">
    <subcellularLocation>
        <location evidence="1">Membrane</location>
        <topology evidence="1">Multi-pass membrane protein</topology>
    </subcellularLocation>
</comment>
<evidence type="ECO:0000256" key="3">
    <source>
        <dbReference type="ARBA" id="ARBA00022516"/>
    </source>
</evidence>
<keyword evidence="5 12" id="KW-0812">Transmembrane</keyword>
<evidence type="ECO:0000256" key="2">
    <source>
        <dbReference type="ARBA" id="ARBA00010441"/>
    </source>
</evidence>
<dbReference type="Gene3D" id="1.20.120.1760">
    <property type="match status" value="1"/>
</dbReference>
<dbReference type="GO" id="GO:0016020">
    <property type="term" value="C:membrane"/>
    <property type="evidence" value="ECO:0007669"/>
    <property type="project" value="UniProtKB-SubCell"/>
</dbReference>
<evidence type="ECO:0000256" key="8">
    <source>
        <dbReference type="ARBA" id="ARBA00023136"/>
    </source>
</evidence>
<organism evidence="13 14">
    <name type="scientific">Gracilariopsis chorda</name>
    <dbReference type="NCBI Taxonomy" id="448386"/>
    <lineage>
        <taxon>Eukaryota</taxon>
        <taxon>Rhodophyta</taxon>
        <taxon>Florideophyceae</taxon>
        <taxon>Rhodymeniophycidae</taxon>
        <taxon>Gracilariales</taxon>
        <taxon>Gracilariaceae</taxon>
        <taxon>Gracilariopsis</taxon>
    </lineage>
</organism>
<reference evidence="13 14" key="1">
    <citation type="journal article" date="2018" name="Mol. Biol. Evol.">
        <title>Analysis of the draft genome of the red seaweed Gracilariopsis chorda provides insights into genome size evolution in Rhodophyta.</title>
        <authorList>
            <person name="Lee J."/>
            <person name="Yang E.C."/>
            <person name="Graf L."/>
            <person name="Yang J.H."/>
            <person name="Qiu H."/>
            <person name="Zel Zion U."/>
            <person name="Chan C.X."/>
            <person name="Stephens T.G."/>
            <person name="Weber A.P.M."/>
            <person name="Boo G.H."/>
            <person name="Boo S.M."/>
            <person name="Kim K.M."/>
            <person name="Shin Y."/>
            <person name="Jung M."/>
            <person name="Lee S.J."/>
            <person name="Yim H.S."/>
            <person name="Lee J.H."/>
            <person name="Bhattacharya D."/>
            <person name="Yoon H.S."/>
        </authorList>
    </citation>
    <scope>NUCLEOTIDE SEQUENCE [LARGE SCALE GENOMIC DNA]</scope>
    <source>
        <strain evidence="13 14">SKKU-2015</strain>
        <tissue evidence="13">Whole body</tissue>
    </source>
</reference>
<keyword evidence="4 11" id="KW-0808">Transferase</keyword>
<comment type="caution">
    <text evidence="13">The sequence shown here is derived from an EMBL/GenBank/DDBJ whole genome shotgun (WGS) entry which is preliminary data.</text>
</comment>
<keyword evidence="3" id="KW-0444">Lipid biosynthesis</keyword>
<evidence type="ECO:0000256" key="12">
    <source>
        <dbReference type="SAM" id="Phobius"/>
    </source>
</evidence>
<dbReference type="InterPro" id="IPR004570">
    <property type="entry name" value="Phosphatidylglycerol_P_synth"/>
</dbReference>
<evidence type="ECO:0000256" key="4">
    <source>
        <dbReference type="ARBA" id="ARBA00022679"/>
    </source>
</evidence>
<evidence type="ECO:0000313" key="14">
    <source>
        <dbReference type="Proteomes" id="UP000247409"/>
    </source>
</evidence>
<evidence type="ECO:0000256" key="1">
    <source>
        <dbReference type="ARBA" id="ARBA00004141"/>
    </source>
</evidence>
<evidence type="ECO:0000256" key="9">
    <source>
        <dbReference type="ARBA" id="ARBA00023209"/>
    </source>
</evidence>
<dbReference type="GO" id="GO:0008444">
    <property type="term" value="F:CDP-diacylglycerol-glycerol-3-phosphate 3-phosphatidyltransferase activity"/>
    <property type="evidence" value="ECO:0007669"/>
    <property type="project" value="InterPro"/>
</dbReference>
<dbReference type="PANTHER" id="PTHR14269:SF62">
    <property type="entry name" value="CDP-DIACYLGLYCEROL--GLYCEROL-3-PHOSPHATE 3-PHOSPHATIDYLTRANSFERASE 1, CHLOROPLASTIC"/>
    <property type="match status" value="1"/>
</dbReference>
<evidence type="ECO:0000256" key="11">
    <source>
        <dbReference type="RuleBase" id="RU003750"/>
    </source>
</evidence>
<evidence type="ECO:0000256" key="5">
    <source>
        <dbReference type="ARBA" id="ARBA00022692"/>
    </source>
</evidence>
<keyword evidence="9" id="KW-0594">Phospholipid biosynthesis</keyword>
<evidence type="ECO:0000256" key="7">
    <source>
        <dbReference type="ARBA" id="ARBA00023098"/>
    </source>
</evidence>
<dbReference type="NCBIfam" id="TIGR00560">
    <property type="entry name" value="pgsA"/>
    <property type="match status" value="1"/>
</dbReference>
<keyword evidence="7" id="KW-0443">Lipid metabolism</keyword>
<dbReference type="Proteomes" id="UP000247409">
    <property type="component" value="Unassembled WGS sequence"/>
</dbReference>
<dbReference type="InterPro" id="IPR048254">
    <property type="entry name" value="CDP_ALCOHOL_P_TRANSF_CS"/>
</dbReference>
<keyword evidence="14" id="KW-1185">Reference proteome</keyword>
<sequence length="233" mass="25016">MLSSPFALTRHQIAFALSVPLHPQSRLLPHSAPRINPNKCSFHATFRFSRASVPMILTYARVVSIPLLAAAALSPTVPNPCLTSALIFAAASVTDFFDGYLARRWNVVSPLGTFLDPVADKLMVAVALTIITARLPHPSIILSTAIIVSREIFVSALREWMATLGKSAHVKVSTWGKVKTATQMLSITLLLASATTNVWYAAFGLIMLPAAAVLAVTSAADYVRAALRAINQP</sequence>